<dbReference type="EMBL" id="BMEX01000002">
    <property type="protein sequence ID" value="GGA38292.1"/>
    <property type="molecule type" value="Genomic_DNA"/>
</dbReference>
<evidence type="ECO:0000313" key="3">
    <source>
        <dbReference type="Proteomes" id="UP000617979"/>
    </source>
</evidence>
<protein>
    <recommendedName>
        <fullName evidence="1">Protein CotJB domain-containing protein</fullName>
    </recommendedName>
</protein>
<accession>A0ABQ1G7V8</accession>
<dbReference type="InterPro" id="IPR024207">
    <property type="entry name" value="CotJB_dom"/>
</dbReference>
<reference evidence="3" key="1">
    <citation type="journal article" date="2019" name="Int. J. Syst. Evol. Microbiol.">
        <title>The Global Catalogue of Microorganisms (GCM) 10K type strain sequencing project: providing services to taxonomists for standard genome sequencing and annotation.</title>
        <authorList>
            <consortium name="The Broad Institute Genomics Platform"/>
            <consortium name="The Broad Institute Genome Sequencing Center for Infectious Disease"/>
            <person name="Wu L."/>
            <person name="Ma J."/>
        </authorList>
    </citation>
    <scope>NUCLEOTIDE SEQUENCE [LARGE SCALE GENOMIC DNA]</scope>
    <source>
        <strain evidence="3">CGMCC 1.12404</strain>
    </source>
</reference>
<evidence type="ECO:0000259" key="1">
    <source>
        <dbReference type="Pfam" id="PF12652"/>
    </source>
</evidence>
<dbReference type="Proteomes" id="UP000617979">
    <property type="component" value="Unassembled WGS sequence"/>
</dbReference>
<sequence length="71" mass="8543">MTHDYYRLLGELQTIDFFLAEINMYLDSHPQDATALERQQQYQRIRQELDREYQGCIRLLHSAQQQLAAKK</sequence>
<evidence type="ECO:0000313" key="2">
    <source>
        <dbReference type="EMBL" id="GGA38292.1"/>
    </source>
</evidence>
<gene>
    <name evidence="2" type="ORF">GCM10007416_09100</name>
</gene>
<dbReference type="RefSeq" id="WP_188430304.1">
    <property type="nucleotide sequence ID" value="NZ_BMEX01000002.1"/>
</dbReference>
<dbReference type="Pfam" id="PF12652">
    <property type="entry name" value="CotJB"/>
    <property type="match status" value="1"/>
</dbReference>
<feature type="domain" description="Protein CotJB" evidence="1">
    <location>
        <begin position="7"/>
        <end position="64"/>
    </location>
</feature>
<comment type="caution">
    <text evidence="2">The sequence shown here is derived from an EMBL/GenBank/DDBJ whole genome shotgun (WGS) entry which is preliminary data.</text>
</comment>
<organism evidence="2 3">
    <name type="scientific">Kroppenstedtia guangzhouensis</name>
    <dbReference type="NCBI Taxonomy" id="1274356"/>
    <lineage>
        <taxon>Bacteria</taxon>
        <taxon>Bacillati</taxon>
        <taxon>Bacillota</taxon>
        <taxon>Bacilli</taxon>
        <taxon>Bacillales</taxon>
        <taxon>Thermoactinomycetaceae</taxon>
        <taxon>Kroppenstedtia</taxon>
    </lineage>
</organism>
<name>A0ABQ1G7V8_9BACL</name>
<proteinExistence type="predicted"/>
<keyword evidence="3" id="KW-1185">Reference proteome</keyword>